<evidence type="ECO:0000256" key="3">
    <source>
        <dbReference type="ARBA" id="ARBA00022679"/>
    </source>
</evidence>
<evidence type="ECO:0000256" key="1">
    <source>
        <dbReference type="ARBA" id="ARBA00004691"/>
    </source>
</evidence>
<dbReference type="Pfam" id="PF01702">
    <property type="entry name" value="TGT"/>
    <property type="match status" value="1"/>
</dbReference>
<feature type="binding site" evidence="7">
    <location>
        <begin position="92"/>
        <end position="96"/>
    </location>
    <ligand>
        <name>substrate</name>
    </ligand>
</feature>
<dbReference type="NCBIfam" id="TIGR00449">
    <property type="entry name" value="tgt_general"/>
    <property type="match status" value="1"/>
</dbReference>
<dbReference type="PANTHER" id="PTHR46499:SF1">
    <property type="entry name" value="QUEUINE TRNA-RIBOSYLTRANSFERASE"/>
    <property type="match status" value="1"/>
</dbReference>
<evidence type="ECO:0000313" key="9">
    <source>
        <dbReference type="EMBL" id="XDO96381.1"/>
    </source>
</evidence>
<dbReference type="AlphaFoldDB" id="A0AB39KSX2"/>
<comment type="pathway">
    <text evidence="1 7">tRNA modification; tRNA-queuosine biosynthesis.</text>
</comment>
<keyword evidence="3 7" id="KW-0808">Transferase</keyword>
<gene>
    <name evidence="7 9" type="primary">tgt</name>
    <name evidence="9" type="ORF">ABOZ73_16635</name>
</gene>
<feature type="binding site" evidence="7">
    <location>
        <position position="147"/>
    </location>
    <ligand>
        <name>substrate</name>
    </ligand>
</feature>
<evidence type="ECO:0000256" key="4">
    <source>
        <dbReference type="ARBA" id="ARBA00022694"/>
    </source>
</evidence>
<sequence>MAAFPFELKATDGGARTGVLKTPRGDIRTPAFMPVGTAGTVKALTVDQVAQTGADIILGNTYHLMLRPTAERVKRLGGLHKFMRWDKPILTDSGGFQVMSLSGISKVTEEAVTFASHIDGSKHILTPERSIEIQADLLGSDIVMQLDECVAWPAEEKRAREALLLSARWGARSKAAFGQRDSQALFGIQQGSTFEHLRRESAERLQEIGFDGYALGGLAVGEGHEAMCEVLDYAPAMLPADRPRYLMGVGKPIDLVEAVARGVDMFDCVLPTRSGRHGQAWTWDGAINLKNARFAEDDTPLDEASACPASSAYSKAYLHHLVRSDEILGQVLLSWHNIAFFQTLTAAMRAAIEEGRFEAFRKSFRDRHLAAKKA</sequence>
<dbReference type="FunFam" id="3.20.20.105:FF:000001">
    <property type="entry name" value="Queuine tRNA-ribosyltransferase"/>
    <property type="match status" value="1"/>
</dbReference>
<dbReference type="NCBIfam" id="TIGR00430">
    <property type="entry name" value="Q_tRNA_tgt"/>
    <property type="match status" value="1"/>
</dbReference>
<feature type="region of interest" description="RNA binding; important for wobble base 34 recognition" evidence="7">
    <location>
        <begin position="272"/>
        <end position="276"/>
    </location>
</feature>
<comment type="subunit">
    <text evidence="7">Homodimer. Within each dimer, one monomer is responsible for RNA recognition and catalysis, while the other monomer binds to the replacement base PreQ1.</text>
</comment>
<dbReference type="InterPro" id="IPR002616">
    <property type="entry name" value="tRNA_ribo_trans-like"/>
</dbReference>
<dbReference type="GO" id="GO:0008479">
    <property type="term" value="F:tRNA-guanosine(34) queuine transglycosylase activity"/>
    <property type="evidence" value="ECO:0007669"/>
    <property type="project" value="UniProtKB-UniRule"/>
</dbReference>
<protein>
    <recommendedName>
        <fullName evidence="7">Queuine tRNA-ribosyltransferase</fullName>
        <ecNumber evidence="7">2.4.2.29</ecNumber>
    </recommendedName>
    <alternativeName>
        <fullName evidence="7">Guanine insertion enzyme</fullName>
    </alternativeName>
    <alternativeName>
        <fullName evidence="7">tRNA-guanine transglycosylase</fullName>
    </alternativeName>
</protein>
<dbReference type="EC" id="2.4.2.29" evidence="7"/>
<proteinExistence type="inferred from homology"/>
<dbReference type="RefSeq" id="WP_369059233.1">
    <property type="nucleotide sequence ID" value="NZ_CP158375.1"/>
</dbReference>
<name>A0AB39KSX2_9CAUL</name>
<keyword evidence="5 7" id="KW-0671">Queuosine biosynthesis</keyword>
<organism evidence="9">
    <name type="scientific">Caulobacter sp. 73W</name>
    <dbReference type="NCBI Taxonomy" id="3161137"/>
    <lineage>
        <taxon>Bacteria</taxon>
        <taxon>Pseudomonadati</taxon>
        <taxon>Pseudomonadota</taxon>
        <taxon>Alphaproteobacteria</taxon>
        <taxon>Caulobacterales</taxon>
        <taxon>Caulobacteraceae</taxon>
        <taxon>Caulobacter</taxon>
    </lineage>
</organism>
<feature type="active site" description="Proton acceptor" evidence="7">
    <location>
        <position position="92"/>
    </location>
</feature>
<comment type="caution">
    <text evidence="7">Lacks conserved residue(s) required for the propagation of feature annotation.</text>
</comment>
<dbReference type="HAMAP" id="MF_00168">
    <property type="entry name" value="Q_tRNA_Tgt"/>
    <property type="match status" value="1"/>
</dbReference>
<comment type="function">
    <text evidence="7">Catalyzes the base-exchange of a guanine (G) residue with the queuine precursor 7-aminomethyl-7-deazaguanine (PreQ1) at position 34 (anticodon wobble position) in tRNAs with GU(N) anticodons (tRNA-Asp, -Asn, -His and -Tyr). Catalysis occurs through a double-displacement mechanism. The nucleophile active site attacks the C1' of nucleotide 34 to detach the guanine base from the RNA, forming a covalent enzyme-RNA intermediate. The proton acceptor active site deprotonates the incoming PreQ1, allowing a nucleophilic attack on the C1' of the ribose to form the product. After dissociation, two additional enzymatic reactions on the tRNA convert PreQ1 to queuine (Q), resulting in the hypermodified nucleoside queuosine (7-(((4,5-cis-dihydroxy-2-cyclopenten-1-yl)amino)methyl)-7-deazaguanosine).</text>
</comment>
<evidence type="ECO:0000259" key="8">
    <source>
        <dbReference type="Pfam" id="PF01702"/>
    </source>
</evidence>
<feature type="domain" description="tRNA-guanine(15) transglycosylase-like" evidence="8">
    <location>
        <begin position="14"/>
        <end position="368"/>
    </location>
</feature>
<feature type="binding site" evidence="7">
    <location>
        <position position="217"/>
    </location>
    <ligand>
        <name>substrate</name>
    </ligand>
</feature>
<dbReference type="EMBL" id="CP158375">
    <property type="protein sequence ID" value="XDO96381.1"/>
    <property type="molecule type" value="Genomic_DNA"/>
</dbReference>
<dbReference type="GO" id="GO:0008616">
    <property type="term" value="P:tRNA queuosine(34) biosynthetic process"/>
    <property type="evidence" value="ECO:0007669"/>
    <property type="project" value="UniProtKB-UniRule"/>
</dbReference>
<reference evidence="9" key="1">
    <citation type="submission" date="2024-06" db="EMBL/GenBank/DDBJ databases">
        <title>Caulobacter inopinatus, sp. nov.</title>
        <authorList>
            <person name="Donachie S.P."/>
        </authorList>
    </citation>
    <scope>NUCLEOTIDE SEQUENCE</scope>
    <source>
        <strain evidence="9">73W</strain>
    </source>
</reference>
<dbReference type="PANTHER" id="PTHR46499">
    <property type="entry name" value="QUEUINE TRNA-RIBOSYLTRANSFERASE"/>
    <property type="match status" value="1"/>
</dbReference>
<feature type="binding site" evidence="7">
    <location>
        <position position="190"/>
    </location>
    <ligand>
        <name>substrate</name>
    </ligand>
</feature>
<evidence type="ECO:0000256" key="5">
    <source>
        <dbReference type="ARBA" id="ARBA00022785"/>
    </source>
</evidence>
<feature type="active site" description="Nucleophile" evidence="7">
    <location>
        <position position="267"/>
    </location>
</feature>
<dbReference type="SUPFAM" id="SSF51713">
    <property type="entry name" value="tRNA-guanine transglycosylase"/>
    <property type="match status" value="1"/>
</dbReference>
<comment type="similarity">
    <text evidence="7">Belongs to the queuine tRNA-ribosyltransferase family.</text>
</comment>
<keyword evidence="2 7" id="KW-0328">Glycosyltransferase</keyword>
<feature type="region of interest" description="RNA binding" evidence="7">
    <location>
        <begin position="248"/>
        <end position="254"/>
    </location>
</feature>
<dbReference type="Gene3D" id="3.20.20.105">
    <property type="entry name" value="Queuine tRNA-ribosyltransferase-like"/>
    <property type="match status" value="1"/>
</dbReference>
<keyword evidence="4 7" id="KW-0819">tRNA processing</keyword>
<evidence type="ECO:0000256" key="2">
    <source>
        <dbReference type="ARBA" id="ARBA00022676"/>
    </source>
</evidence>
<dbReference type="InterPro" id="IPR050076">
    <property type="entry name" value="ArchSynthase1/Queuine_TRR"/>
</dbReference>
<evidence type="ECO:0000256" key="7">
    <source>
        <dbReference type="HAMAP-Rule" id="MF_00168"/>
    </source>
</evidence>
<dbReference type="InterPro" id="IPR036511">
    <property type="entry name" value="TGT-like_sf"/>
</dbReference>
<dbReference type="GO" id="GO:0005829">
    <property type="term" value="C:cytosol"/>
    <property type="evidence" value="ECO:0007669"/>
    <property type="project" value="TreeGrafter"/>
</dbReference>
<evidence type="ECO:0000256" key="6">
    <source>
        <dbReference type="ARBA" id="ARBA00050112"/>
    </source>
</evidence>
<accession>A0AB39KSX2</accession>
<comment type="catalytic activity">
    <reaction evidence="6 7">
        <text>7-aminomethyl-7-carbaguanine + guanosine(34) in tRNA = 7-aminomethyl-7-carbaguanosine(34) in tRNA + guanine</text>
        <dbReference type="Rhea" id="RHEA:24104"/>
        <dbReference type="Rhea" id="RHEA-COMP:10341"/>
        <dbReference type="Rhea" id="RHEA-COMP:10342"/>
        <dbReference type="ChEBI" id="CHEBI:16235"/>
        <dbReference type="ChEBI" id="CHEBI:58703"/>
        <dbReference type="ChEBI" id="CHEBI:74269"/>
        <dbReference type="ChEBI" id="CHEBI:82833"/>
        <dbReference type="EC" id="2.4.2.29"/>
    </reaction>
</comment>
<dbReference type="InterPro" id="IPR004803">
    <property type="entry name" value="TGT"/>
</dbReference>